<gene>
    <name evidence="1" type="ORF">Maq22A_c18055</name>
</gene>
<reference evidence="2" key="2">
    <citation type="submission" date="2015-01" db="EMBL/GenBank/DDBJ databases">
        <title>Complete genome sequence of Methylobacterium aquaticum strain 22A.</title>
        <authorList>
            <person name="Tani A."/>
            <person name="Ogura Y."/>
            <person name="Hayashi T."/>
        </authorList>
    </citation>
    <scope>NUCLEOTIDE SEQUENCE [LARGE SCALE GENOMIC DNA]</scope>
    <source>
        <strain evidence="2">MA-22A</strain>
    </source>
</reference>
<organism evidence="1 2">
    <name type="scientific">Methylobacterium aquaticum</name>
    <dbReference type="NCBI Taxonomy" id="270351"/>
    <lineage>
        <taxon>Bacteria</taxon>
        <taxon>Pseudomonadati</taxon>
        <taxon>Pseudomonadota</taxon>
        <taxon>Alphaproteobacteria</taxon>
        <taxon>Hyphomicrobiales</taxon>
        <taxon>Methylobacteriaceae</taxon>
        <taxon>Methylobacterium</taxon>
    </lineage>
</organism>
<evidence type="ECO:0000313" key="2">
    <source>
        <dbReference type="Proteomes" id="UP000061432"/>
    </source>
</evidence>
<dbReference type="KEGG" id="maqu:Maq22A_c18055"/>
<dbReference type="AlphaFoldDB" id="A0A0C6FUF3"/>
<proteinExistence type="predicted"/>
<sequence>MAVATSKGVPTSLVDDLRRFDLPCQIAGGQTLAALLLILLKSPREPQISKPLRFSGCQVVGTAIQTPPDGL</sequence>
<dbReference type="EMBL" id="AP014704">
    <property type="protein sequence ID" value="BAQ46710.1"/>
    <property type="molecule type" value="Genomic_DNA"/>
</dbReference>
<reference evidence="1 2" key="1">
    <citation type="journal article" date="2015" name="Genome Announc.">
        <title>Complete Genome Sequence of Methylobacterium aquaticum Strain 22A, Isolated from Racomitrium japonicum Moss.</title>
        <authorList>
            <person name="Tani A."/>
            <person name="Ogura Y."/>
            <person name="Hayashi T."/>
            <person name="Kimbara K."/>
        </authorList>
    </citation>
    <scope>NUCLEOTIDE SEQUENCE [LARGE SCALE GENOMIC DNA]</scope>
    <source>
        <strain evidence="1 2">MA-22A</strain>
    </source>
</reference>
<accession>A0A0C6FUF3</accession>
<evidence type="ECO:0000313" key="1">
    <source>
        <dbReference type="EMBL" id="BAQ46710.1"/>
    </source>
</evidence>
<protein>
    <submittedName>
        <fullName evidence="1">Uncharacterized protein</fullName>
    </submittedName>
</protein>
<dbReference type="Proteomes" id="UP000061432">
    <property type="component" value="Chromosome"/>
</dbReference>
<name>A0A0C6FUF3_9HYPH</name>